<evidence type="ECO:0000256" key="1">
    <source>
        <dbReference type="SAM" id="MobiDB-lite"/>
    </source>
</evidence>
<keyword evidence="3" id="KW-1185">Reference proteome</keyword>
<gene>
    <name evidence="2" type="ORF">PXEA_LOCUS20939</name>
</gene>
<evidence type="ECO:0000313" key="3">
    <source>
        <dbReference type="Proteomes" id="UP000784294"/>
    </source>
</evidence>
<dbReference type="EMBL" id="CAAALY010087664">
    <property type="protein sequence ID" value="VEL27499.1"/>
    <property type="molecule type" value="Genomic_DNA"/>
</dbReference>
<dbReference type="AlphaFoldDB" id="A0A3S5CQ73"/>
<name>A0A3S5CQ73_9PLAT</name>
<proteinExistence type="predicted"/>
<comment type="caution">
    <text evidence="2">The sequence shown here is derived from an EMBL/GenBank/DDBJ whole genome shotgun (WGS) entry which is preliminary data.</text>
</comment>
<reference evidence="2" key="1">
    <citation type="submission" date="2018-11" db="EMBL/GenBank/DDBJ databases">
        <authorList>
            <consortium name="Pathogen Informatics"/>
        </authorList>
    </citation>
    <scope>NUCLEOTIDE SEQUENCE</scope>
</reference>
<accession>A0A3S5CQ73</accession>
<feature type="non-terminal residue" evidence="2">
    <location>
        <position position="146"/>
    </location>
</feature>
<organism evidence="2 3">
    <name type="scientific">Protopolystoma xenopodis</name>
    <dbReference type="NCBI Taxonomy" id="117903"/>
    <lineage>
        <taxon>Eukaryota</taxon>
        <taxon>Metazoa</taxon>
        <taxon>Spiralia</taxon>
        <taxon>Lophotrochozoa</taxon>
        <taxon>Platyhelminthes</taxon>
        <taxon>Monogenea</taxon>
        <taxon>Polyopisthocotylea</taxon>
        <taxon>Polystomatidea</taxon>
        <taxon>Polystomatidae</taxon>
        <taxon>Protopolystoma</taxon>
    </lineage>
</organism>
<protein>
    <submittedName>
        <fullName evidence="2">Uncharacterized protein</fullName>
    </submittedName>
</protein>
<feature type="region of interest" description="Disordered" evidence="1">
    <location>
        <begin position="49"/>
        <end position="100"/>
    </location>
</feature>
<dbReference type="Proteomes" id="UP000784294">
    <property type="component" value="Unassembled WGS sequence"/>
</dbReference>
<evidence type="ECO:0000313" key="2">
    <source>
        <dbReference type="EMBL" id="VEL27499.1"/>
    </source>
</evidence>
<feature type="compositionally biased region" description="Basic and acidic residues" evidence="1">
    <location>
        <begin position="85"/>
        <end position="96"/>
    </location>
</feature>
<sequence>MIETECFDDLNEFYSPDGTIVDNLNPDRPPPQQTRTTTPFFLSCLHANRDNDGAAIGPGTQSSHTPKPPAMATATEIPGEGNSGVEERRESVDLKQADTNATVNAGSTLGATTGITMTNSAMDTRLATDQLTSDITSTTPTKQNCA</sequence>